<dbReference type="SUPFAM" id="SSF56349">
    <property type="entry name" value="DNA breaking-rejoining enzymes"/>
    <property type="match status" value="1"/>
</dbReference>
<evidence type="ECO:0000259" key="5">
    <source>
        <dbReference type="PROSITE" id="PS51898"/>
    </source>
</evidence>
<evidence type="ECO:0000313" key="6">
    <source>
        <dbReference type="EMBL" id="QDZ91186.1"/>
    </source>
</evidence>
<dbReference type="Pfam" id="PF00589">
    <property type="entry name" value="Phage_integrase"/>
    <property type="match status" value="1"/>
</dbReference>
<protein>
    <submittedName>
        <fullName evidence="6">Tyrosine-type recombinase/integrase</fullName>
    </submittedName>
</protein>
<dbReference type="EMBL" id="CP031775">
    <property type="protein sequence ID" value="QDZ91186.1"/>
    <property type="molecule type" value="Genomic_DNA"/>
</dbReference>
<sequence length="610" mass="70057">MAFMIQPYSDPKSGIWKIRKVIPKHLRPFLDGKVELKRSLETKDAYEAKTRAAGVIAEFESAIARAQSRFDNQENEQRISSAQLDAIVSYWVAHEHGRLTQADIQARYLLETPEGLASMTEWFSEPLEMLHEANGTSRQQTEEQRFVRHMSAFVDEALVLSQYSLYDHSLRLYLAIQLAKACIKLCNSAIDHEQLDRRKQELIRRELNRGFEPNLPDTKIEPTEPSGDALQQLKDLGLIVTTKDTSSKAPSKQKEGKISVSSSVSQLIDWVNDQKKIVSSESDFISWQRERNCPCQRLIEFFADKPIGEIQKLDMRNFFKWIIRCPSRPSLKIRALPFQQQIDIAEKRGLACVSRNTAHKELNLISGYFQQAVDLDILPKNPCHKASLGTEKVKLIRDPGYSNTELTKIFSLSLFSQRTHAQKTRYGEAPYWLPVILAYTGARAEEIAQLYVKDIKQDSDNSERWYFHIQDGRDDQSVKTGESRRVPICQALIRLGLLDYLNTLPTEGRLFPMLKANGKAKYHSTVARYLRKAFMTLDIEHYGSLKHLHAFRHRFITEARKVMREDVQNAITGHSNAGNTGRNYGIYSELHQAIDKMPVIDIPKWSAQYE</sequence>
<dbReference type="InterPro" id="IPR011010">
    <property type="entry name" value="DNA_brk_join_enz"/>
</dbReference>
<dbReference type="GO" id="GO:0003677">
    <property type="term" value="F:DNA binding"/>
    <property type="evidence" value="ECO:0007669"/>
    <property type="project" value="UniProtKB-KW"/>
</dbReference>
<gene>
    <name evidence="6" type="ORF">D0436_12310</name>
</gene>
<dbReference type="Gene3D" id="1.10.150.130">
    <property type="match status" value="1"/>
</dbReference>
<keyword evidence="3" id="KW-0238">DNA-binding</keyword>
<dbReference type="InterPro" id="IPR010998">
    <property type="entry name" value="Integrase_recombinase_N"/>
</dbReference>
<dbReference type="GO" id="GO:0015074">
    <property type="term" value="P:DNA integration"/>
    <property type="evidence" value="ECO:0007669"/>
    <property type="project" value="UniProtKB-KW"/>
</dbReference>
<evidence type="ECO:0000256" key="1">
    <source>
        <dbReference type="ARBA" id="ARBA00008857"/>
    </source>
</evidence>
<evidence type="ECO:0000313" key="7">
    <source>
        <dbReference type="Proteomes" id="UP000321124"/>
    </source>
</evidence>
<dbReference type="InterPro" id="IPR046668">
    <property type="entry name" value="DUF6538"/>
</dbReference>
<dbReference type="InterPro" id="IPR050090">
    <property type="entry name" value="Tyrosine_recombinase_XerCD"/>
</dbReference>
<dbReference type="PANTHER" id="PTHR30349">
    <property type="entry name" value="PHAGE INTEGRASE-RELATED"/>
    <property type="match status" value="1"/>
</dbReference>
<dbReference type="InterPro" id="IPR013762">
    <property type="entry name" value="Integrase-like_cat_sf"/>
</dbReference>
<accession>A0A5B8QYZ3</accession>
<name>A0A5B8QYZ3_9GAMM</name>
<evidence type="ECO:0000256" key="4">
    <source>
        <dbReference type="ARBA" id="ARBA00023172"/>
    </source>
</evidence>
<dbReference type="KEGG" id="sdeo:D0436_12310"/>
<proteinExistence type="inferred from homology"/>
<evidence type="ECO:0000256" key="3">
    <source>
        <dbReference type="ARBA" id="ARBA00023125"/>
    </source>
</evidence>
<dbReference type="PANTHER" id="PTHR30349:SF41">
    <property type="entry name" value="INTEGRASE_RECOMBINASE PROTEIN MJ0367-RELATED"/>
    <property type="match status" value="1"/>
</dbReference>
<comment type="similarity">
    <text evidence="1">Belongs to the 'phage' integrase family.</text>
</comment>
<organism evidence="6 7">
    <name type="scientific">Shewanella decolorationis</name>
    <dbReference type="NCBI Taxonomy" id="256839"/>
    <lineage>
        <taxon>Bacteria</taxon>
        <taxon>Pseudomonadati</taxon>
        <taxon>Pseudomonadota</taxon>
        <taxon>Gammaproteobacteria</taxon>
        <taxon>Alteromonadales</taxon>
        <taxon>Shewanellaceae</taxon>
        <taxon>Shewanella</taxon>
    </lineage>
</organism>
<keyword evidence="2" id="KW-0229">DNA integration</keyword>
<dbReference type="Gene3D" id="1.10.443.10">
    <property type="entry name" value="Intergrase catalytic core"/>
    <property type="match status" value="1"/>
</dbReference>
<reference evidence="6 7" key="1">
    <citation type="journal article" date="2019" name="Ecotoxicol. Environ. Saf.">
        <title>Microbial characterization of heavy metal resistant bacterial strains isolated from an electroplating wastewater treatment plant.</title>
        <authorList>
            <person name="Cai X."/>
            <person name="Zheng X."/>
            <person name="Zhang D."/>
            <person name="Iqbal W."/>
            <person name="Liu C."/>
            <person name="Yang B."/>
            <person name="Zhao X."/>
            <person name="Lu X."/>
            <person name="Mao Y."/>
        </authorList>
    </citation>
    <scope>NUCLEOTIDE SEQUENCE [LARGE SCALE GENOMIC DNA]</scope>
    <source>
        <strain evidence="6 7">Ni1-3</strain>
    </source>
</reference>
<dbReference type="AlphaFoldDB" id="A0A5B8QYZ3"/>
<keyword evidence="4" id="KW-0233">DNA recombination</keyword>
<dbReference type="Pfam" id="PF20172">
    <property type="entry name" value="DUF6538"/>
    <property type="match status" value="1"/>
</dbReference>
<dbReference type="Proteomes" id="UP000321124">
    <property type="component" value="Chromosome"/>
</dbReference>
<evidence type="ECO:0000256" key="2">
    <source>
        <dbReference type="ARBA" id="ARBA00022908"/>
    </source>
</evidence>
<feature type="domain" description="Tyr recombinase" evidence="5">
    <location>
        <begin position="396"/>
        <end position="597"/>
    </location>
</feature>
<dbReference type="GO" id="GO:0006310">
    <property type="term" value="P:DNA recombination"/>
    <property type="evidence" value="ECO:0007669"/>
    <property type="project" value="UniProtKB-KW"/>
</dbReference>
<dbReference type="InterPro" id="IPR002104">
    <property type="entry name" value="Integrase_catalytic"/>
</dbReference>
<dbReference type="PROSITE" id="PS51898">
    <property type="entry name" value="TYR_RECOMBINASE"/>
    <property type="match status" value="1"/>
</dbReference>